<dbReference type="InterPro" id="IPR002575">
    <property type="entry name" value="Aminoglycoside_PTrfase"/>
</dbReference>
<feature type="domain" description="Aminoglycoside phosphotransferase" evidence="1">
    <location>
        <begin position="130"/>
        <end position="334"/>
    </location>
</feature>
<evidence type="ECO:0000313" key="2">
    <source>
        <dbReference type="EMBL" id="SPF68369.1"/>
    </source>
</evidence>
<dbReference type="Pfam" id="PF01636">
    <property type="entry name" value="APH"/>
    <property type="match status" value="1"/>
</dbReference>
<keyword evidence="3" id="KW-1185">Reference proteome</keyword>
<dbReference type="InterPro" id="IPR011009">
    <property type="entry name" value="Kinase-like_dom_sf"/>
</dbReference>
<accession>A0A375I0M3</accession>
<keyword evidence="2" id="KW-0808">Transferase</keyword>
<gene>
    <name evidence="2" type="ORF">PROPJV5_1364</name>
</gene>
<organism evidence="2 3">
    <name type="scientific">Propionibacterium ruminifibrarum</name>
    <dbReference type="NCBI Taxonomy" id="1962131"/>
    <lineage>
        <taxon>Bacteria</taxon>
        <taxon>Bacillati</taxon>
        <taxon>Actinomycetota</taxon>
        <taxon>Actinomycetes</taxon>
        <taxon>Propionibacteriales</taxon>
        <taxon>Propionibacteriaceae</taxon>
        <taxon>Propionibacterium</taxon>
    </lineage>
</organism>
<reference evidence="3" key="1">
    <citation type="submission" date="2018-02" db="EMBL/GenBank/DDBJ databases">
        <authorList>
            <person name="Hornung B."/>
        </authorList>
    </citation>
    <scope>NUCLEOTIDE SEQUENCE [LARGE SCALE GENOMIC DNA]</scope>
</reference>
<dbReference type="SUPFAM" id="SSF56112">
    <property type="entry name" value="Protein kinase-like (PK-like)"/>
    <property type="match status" value="1"/>
</dbReference>
<name>A0A375I0M3_9ACTN</name>
<proteinExistence type="predicted"/>
<dbReference type="Proteomes" id="UP000265962">
    <property type="component" value="Unassembled WGS sequence"/>
</dbReference>
<dbReference type="GO" id="GO:0016740">
    <property type="term" value="F:transferase activity"/>
    <property type="evidence" value="ECO:0007669"/>
    <property type="project" value="UniProtKB-KW"/>
</dbReference>
<evidence type="ECO:0000313" key="3">
    <source>
        <dbReference type="Proteomes" id="UP000265962"/>
    </source>
</evidence>
<dbReference type="AlphaFoldDB" id="A0A375I0M3"/>
<dbReference type="Gene3D" id="3.90.1200.10">
    <property type="match status" value="1"/>
</dbReference>
<sequence>MTVDGTRTLDVVDAVLDASRLSGLLGCDVRADHLRIKPDTSVTVSLADPGTGRSRGWARILWPGGLSKADKTSMSAARRGLLVGWRTLPGGLVLQHGEILADPRLRRPLRQAGGRGLVGGRPEETALRYNPLRRLVLRRDDLVVRVLAEADPLGRDVHDFVSAHVAVPERVDDGADPHLAVLRYTGDSDLGRRPDPRGSRTAGALIAALHRSTDQLPGPLREPLSRRVVDPWRQAEAHAGVLDALDRPLAQRMRALAARALAGLPGPVVLVHGDFSPDQVLTSGDGGVWLTDFDRAHLAPAAADLGSWLMTADEPGVQAFLAGYRDAGGHVPSGPQQRTALAGALLLRAVEPLREARPGWARLVGERLDRLEEVLR</sequence>
<evidence type="ECO:0000259" key="1">
    <source>
        <dbReference type="Pfam" id="PF01636"/>
    </source>
</evidence>
<protein>
    <submittedName>
        <fullName evidence="2">Phosphotransferase enzyme family</fullName>
    </submittedName>
</protein>
<dbReference type="EMBL" id="OMOH01000004">
    <property type="protein sequence ID" value="SPF68369.1"/>
    <property type="molecule type" value="Genomic_DNA"/>
</dbReference>